<keyword evidence="5" id="KW-0411">Iron-sulfur</keyword>
<evidence type="ECO:0000256" key="8">
    <source>
        <dbReference type="SAM" id="MobiDB-lite"/>
    </source>
</evidence>
<dbReference type="FunFam" id="2.40.50.1070:FF:000003">
    <property type="entry name" value="23S rRNA (Uracil-5-)-methyltransferase RumA"/>
    <property type="match status" value="1"/>
</dbReference>
<dbReference type="FunFam" id="3.40.50.150:FF:000009">
    <property type="entry name" value="23S rRNA (Uracil(1939)-C(5))-methyltransferase RlmD"/>
    <property type="match status" value="1"/>
</dbReference>
<reference evidence="10 11" key="1">
    <citation type="submission" date="2019-07" db="EMBL/GenBank/DDBJ databases">
        <authorList>
            <person name="Kim J."/>
        </authorList>
    </citation>
    <scope>NUCLEOTIDE SEQUENCE [LARGE SCALE GENOMIC DNA]</scope>
    <source>
        <strain evidence="10 11">N4</strain>
    </source>
</reference>
<dbReference type="RefSeq" id="WP_144994543.1">
    <property type="nucleotide sequence ID" value="NZ_VNJK01000005.1"/>
</dbReference>
<proteinExistence type="inferred from homology"/>
<evidence type="ECO:0000256" key="7">
    <source>
        <dbReference type="PROSITE-ProRule" id="PRU10015"/>
    </source>
</evidence>
<name>A0A559IH74_9BACL</name>
<feature type="compositionally biased region" description="Low complexity" evidence="8">
    <location>
        <begin position="32"/>
        <end position="42"/>
    </location>
</feature>
<evidence type="ECO:0000259" key="9">
    <source>
        <dbReference type="PROSITE" id="PS50926"/>
    </source>
</evidence>
<dbReference type="SUPFAM" id="SSF53335">
    <property type="entry name" value="S-adenosyl-L-methionine-dependent methyltransferases"/>
    <property type="match status" value="1"/>
</dbReference>
<organism evidence="10 11">
    <name type="scientific">Paenibacillus agilis</name>
    <dbReference type="NCBI Taxonomy" id="3020863"/>
    <lineage>
        <taxon>Bacteria</taxon>
        <taxon>Bacillati</taxon>
        <taxon>Bacillota</taxon>
        <taxon>Bacilli</taxon>
        <taxon>Bacillales</taxon>
        <taxon>Paenibacillaceae</taxon>
        <taxon>Paenibacillus</taxon>
    </lineage>
</organism>
<feature type="active site" description="Nucleophile" evidence="6">
    <location>
        <position position="507"/>
    </location>
</feature>
<keyword evidence="2 6" id="KW-0489">Methyltransferase</keyword>
<evidence type="ECO:0000313" key="10">
    <source>
        <dbReference type="EMBL" id="TVX86880.1"/>
    </source>
</evidence>
<dbReference type="AlphaFoldDB" id="A0A559IH74"/>
<keyword evidence="3 6" id="KW-0808">Transferase</keyword>
<dbReference type="EMBL" id="VNJK01000005">
    <property type="protein sequence ID" value="TVX86880.1"/>
    <property type="molecule type" value="Genomic_DNA"/>
</dbReference>
<evidence type="ECO:0000256" key="6">
    <source>
        <dbReference type="PROSITE-ProRule" id="PRU01024"/>
    </source>
</evidence>
<dbReference type="InterPro" id="IPR010280">
    <property type="entry name" value="U5_MeTrfase_fam"/>
</dbReference>
<dbReference type="EC" id="2.1.1.190" evidence="10"/>
<dbReference type="InterPro" id="IPR030391">
    <property type="entry name" value="MeTrfase_TrmA_CS"/>
</dbReference>
<comment type="caution">
    <text evidence="10">The sequence shown here is derived from an EMBL/GenBank/DDBJ whole genome shotgun (WGS) entry which is preliminary data.</text>
</comment>
<evidence type="ECO:0000256" key="2">
    <source>
        <dbReference type="ARBA" id="ARBA00022603"/>
    </source>
</evidence>
<sequence>MNNQGEKRGQSGRRGQEQAKGRVRNNGGRGRGSSSAASKAVSTAPVQKNDEVTLDIIGLTHEGDGVGRVEGFTLFVEDALPGERIVAHVLKVKKQYGYAKLKQRLTDSVDRVEVTGRPEHYGGCQLEYMSYDAQLRWKQQHVVDVLERIGKFEVSKLTEAEVGTSVGSAAKLGSMEKSEAGSGVEALEANSVIDAEGTETSVKASTKSVQVLPTLGMDNPWRYRNKAQIPIGKDVRTGELIGGYFARASHRIIDTDASLIQHEAMDAAMKTVKEVARQYGVEPYNEETHTGLLRHVVIRYGFHTNEMMIVLVTNGERLPQKEVIVDALVERLPQLKSICQNINTKQTNVIMGDKTKVLWGSETITDYIGDLQFAISARSFYQVNPVQTEVLYEEAVKLAGLTGQETVIDAYCGIGTISLFLAQRAKRVLGVEIVEEAIADARRNAALNGITNAEFAVGASEVVIPQWKSAGITADVIVVDPPRKGCDPALLDTMLEMRPERIVYVSCNPSTLARDLRVLADGGYMVKSVQPVDMFPHTPHVECVVSIYRIDK</sequence>
<feature type="binding site" evidence="6">
    <location>
        <position position="480"/>
    </location>
    <ligand>
        <name>S-adenosyl-L-methionine</name>
        <dbReference type="ChEBI" id="CHEBI:59789"/>
    </ligand>
</feature>
<keyword evidence="1" id="KW-0004">4Fe-4S</keyword>
<dbReference type="CDD" id="cd02440">
    <property type="entry name" value="AdoMet_MTases"/>
    <property type="match status" value="1"/>
</dbReference>
<dbReference type="GO" id="GO:0070475">
    <property type="term" value="P:rRNA base methylation"/>
    <property type="evidence" value="ECO:0007669"/>
    <property type="project" value="TreeGrafter"/>
</dbReference>
<keyword evidence="1" id="KW-0479">Metal-binding</keyword>
<evidence type="ECO:0000256" key="5">
    <source>
        <dbReference type="ARBA" id="ARBA00023014"/>
    </source>
</evidence>
<dbReference type="InterPro" id="IPR030390">
    <property type="entry name" value="MeTrfase_TrmA_AS"/>
</dbReference>
<keyword evidence="11" id="KW-1185">Reference proteome</keyword>
<evidence type="ECO:0000313" key="11">
    <source>
        <dbReference type="Proteomes" id="UP000318102"/>
    </source>
</evidence>
<dbReference type="Gene3D" id="3.40.50.150">
    <property type="entry name" value="Vaccinia Virus protein VP39"/>
    <property type="match status" value="1"/>
</dbReference>
<dbReference type="Pfam" id="PF01938">
    <property type="entry name" value="TRAM"/>
    <property type="match status" value="1"/>
</dbReference>
<feature type="domain" description="TRAM" evidence="9">
    <location>
        <begin position="45"/>
        <end position="103"/>
    </location>
</feature>
<dbReference type="GO" id="GO:0070041">
    <property type="term" value="F:rRNA (uridine-C5-)-methyltransferase activity"/>
    <property type="evidence" value="ECO:0007669"/>
    <property type="project" value="TreeGrafter"/>
</dbReference>
<dbReference type="SUPFAM" id="SSF50249">
    <property type="entry name" value="Nucleic acid-binding proteins"/>
    <property type="match status" value="1"/>
</dbReference>
<feature type="compositionally biased region" description="Basic and acidic residues" evidence="8">
    <location>
        <begin position="1"/>
        <end position="20"/>
    </location>
</feature>
<dbReference type="Gene3D" id="2.40.50.1070">
    <property type="match status" value="1"/>
</dbReference>
<dbReference type="PROSITE" id="PS01230">
    <property type="entry name" value="TRMA_1"/>
    <property type="match status" value="1"/>
</dbReference>
<dbReference type="Proteomes" id="UP000318102">
    <property type="component" value="Unassembled WGS sequence"/>
</dbReference>
<dbReference type="PROSITE" id="PS51687">
    <property type="entry name" value="SAM_MT_RNA_M5U"/>
    <property type="match status" value="1"/>
</dbReference>
<dbReference type="PROSITE" id="PS50926">
    <property type="entry name" value="TRAM"/>
    <property type="match status" value="1"/>
</dbReference>
<evidence type="ECO:0000256" key="1">
    <source>
        <dbReference type="ARBA" id="ARBA00022485"/>
    </source>
</evidence>
<evidence type="ECO:0000256" key="4">
    <source>
        <dbReference type="ARBA" id="ARBA00022691"/>
    </source>
</evidence>
<dbReference type="GO" id="GO:0051539">
    <property type="term" value="F:4 iron, 4 sulfur cluster binding"/>
    <property type="evidence" value="ECO:0007669"/>
    <property type="project" value="UniProtKB-KW"/>
</dbReference>
<feature type="region of interest" description="Disordered" evidence="8">
    <location>
        <begin position="1"/>
        <end position="45"/>
    </location>
</feature>
<feature type="binding site" evidence="6">
    <location>
        <position position="411"/>
    </location>
    <ligand>
        <name>S-adenosyl-L-methionine</name>
        <dbReference type="ChEBI" id="CHEBI:59789"/>
    </ligand>
</feature>
<gene>
    <name evidence="10" type="primary">rlmD</name>
    <name evidence="10" type="ORF">FPZ44_23510</name>
</gene>
<dbReference type="PANTHER" id="PTHR11061:SF30">
    <property type="entry name" value="TRNA (URACIL(54)-C(5))-METHYLTRANSFERASE"/>
    <property type="match status" value="1"/>
</dbReference>
<dbReference type="InterPro" id="IPR002792">
    <property type="entry name" value="TRAM_dom"/>
</dbReference>
<keyword evidence="1" id="KW-0408">Iron</keyword>
<dbReference type="Gene3D" id="2.40.50.140">
    <property type="entry name" value="Nucleic acid-binding proteins"/>
    <property type="match status" value="1"/>
</dbReference>
<dbReference type="InterPro" id="IPR012340">
    <property type="entry name" value="NA-bd_OB-fold"/>
</dbReference>
<dbReference type="PROSITE" id="PS01231">
    <property type="entry name" value="TRMA_2"/>
    <property type="match status" value="1"/>
</dbReference>
<feature type="binding site" evidence="6">
    <location>
        <position position="432"/>
    </location>
    <ligand>
        <name>S-adenosyl-L-methionine</name>
        <dbReference type="ChEBI" id="CHEBI:59789"/>
    </ligand>
</feature>
<dbReference type="Pfam" id="PF05958">
    <property type="entry name" value="tRNA_U5-meth_tr"/>
    <property type="match status" value="1"/>
</dbReference>
<dbReference type="PANTHER" id="PTHR11061">
    <property type="entry name" value="RNA M5U METHYLTRANSFERASE"/>
    <property type="match status" value="1"/>
</dbReference>
<dbReference type="OrthoDB" id="9804590at2"/>
<comment type="similarity">
    <text evidence="6">Belongs to the class I-like SAM-binding methyltransferase superfamily. RNA M5U methyltransferase family.</text>
</comment>
<evidence type="ECO:0000256" key="3">
    <source>
        <dbReference type="ARBA" id="ARBA00022679"/>
    </source>
</evidence>
<accession>A0A559IH74</accession>
<feature type="binding site" evidence="6">
    <location>
        <position position="382"/>
    </location>
    <ligand>
        <name>S-adenosyl-L-methionine</name>
        <dbReference type="ChEBI" id="CHEBI:59789"/>
    </ligand>
</feature>
<protein>
    <submittedName>
        <fullName evidence="10">23S rRNA (Uracil(1939)-C(5))-methyltransferase RlmD</fullName>
        <ecNumber evidence="10">2.1.1.190</ecNumber>
    </submittedName>
</protein>
<dbReference type="NCBIfam" id="TIGR00479">
    <property type="entry name" value="rumA"/>
    <property type="match status" value="1"/>
</dbReference>
<keyword evidence="4 6" id="KW-0949">S-adenosyl-L-methionine</keyword>
<feature type="active site" evidence="7">
    <location>
        <position position="507"/>
    </location>
</feature>
<dbReference type="InterPro" id="IPR029063">
    <property type="entry name" value="SAM-dependent_MTases_sf"/>
</dbReference>